<evidence type="ECO:0000313" key="2">
    <source>
        <dbReference type="Proteomes" id="UP001324115"/>
    </source>
</evidence>
<keyword evidence="2" id="KW-1185">Reference proteome</keyword>
<evidence type="ECO:0000313" key="1">
    <source>
        <dbReference type="EMBL" id="KAK4594096.1"/>
    </source>
</evidence>
<name>A0AAN7FP41_QUERU</name>
<organism evidence="1 2">
    <name type="scientific">Quercus rubra</name>
    <name type="common">Northern red oak</name>
    <name type="synonym">Quercus borealis</name>
    <dbReference type="NCBI Taxonomy" id="3512"/>
    <lineage>
        <taxon>Eukaryota</taxon>
        <taxon>Viridiplantae</taxon>
        <taxon>Streptophyta</taxon>
        <taxon>Embryophyta</taxon>
        <taxon>Tracheophyta</taxon>
        <taxon>Spermatophyta</taxon>
        <taxon>Magnoliopsida</taxon>
        <taxon>eudicotyledons</taxon>
        <taxon>Gunneridae</taxon>
        <taxon>Pentapetalae</taxon>
        <taxon>rosids</taxon>
        <taxon>fabids</taxon>
        <taxon>Fagales</taxon>
        <taxon>Fagaceae</taxon>
        <taxon>Quercus</taxon>
    </lineage>
</organism>
<comment type="caution">
    <text evidence="1">The sequence shown here is derived from an EMBL/GenBank/DDBJ whole genome shotgun (WGS) entry which is preliminary data.</text>
</comment>
<dbReference type="CDD" id="cd00303">
    <property type="entry name" value="retropepsin_like"/>
    <property type="match status" value="1"/>
</dbReference>
<dbReference type="PANTHER" id="PTHR33240:SF15">
    <property type="entry name" value="GAG-PRO-LIKE PROTEIN"/>
    <property type="match status" value="1"/>
</dbReference>
<accession>A0AAN7FP41</accession>
<dbReference type="Proteomes" id="UP001324115">
    <property type="component" value="Unassembled WGS sequence"/>
</dbReference>
<gene>
    <name evidence="1" type="ORF">RGQ29_017961</name>
</gene>
<proteinExistence type="predicted"/>
<sequence>MGSEFRGDASLRPPLGIINVIFVALGRIRSYPSRVMTLSRHPNKGSSSMPKRVKMGIPLVLGFLDEEKLGTIQPHDDALVLTFRIGGYDVKKVMINQGSAVEIMYPDLYKGLNLKPESLTAYSSPLVSFEGKMVIPKGQIRLLVQIGSDVVEVDFIVVDAFSPYTTIMGKP</sequence>
<dbReference type="AlphaFoldDB" id="A0AAN7FP41"/>
<reference evidence="1 2" key="1">
    <citation type="journal article" date="2023" name="G3 (Bethesda)">
        <title>A haplotype-resolved chromosome-scale genome for Quercus rubra L. provides insights into the genetics of adaptive traits for red oak species.</title>
        <authorList>
            <person name="Kapoor B."/>
            <person name="Jenkins J."/>
            <person name="Schmutz J."/>
            <person name="Zhebentyayeva T."/>
            <person name="Kuelheim C."/>
            <person name="Coggeshall M."/>
            <person name="Heim C."/>
            <person name="Lasky J.R."/>
            <person name="Leites L."/>
            <person name="Islam-Faridi N."/>
            <person name="Romero-Severson J."/>
            <person name="DeLeo V.L."/>
            <person name="Lucas S.M."/>
            <person name="Lazic D."/>
            <person name="Gailing O."/>
            <person name="Carlson J."/>
            <person name="Staton M."/>
        </authorList>
    </citation>
    <scope>NUCLEOTIDE SEQUENCE [LARGE SCALE GENOMIC DNA]</scope>
    <source>
        <strain evidence="1">Pseudo-F2</strain>
    </source>
</reference>
<protein>
    <submittedName>
        <fullName evidence="1">Uncharacterized protein</fullName>
    </submittedName>
</protein>
<dbReference type="PANTHER" id="PTHR33240">
    <property type="entry name" value="OS08G0508500 PROTEIN"/>
    <property type="match status" value="1"/>
</dbReference>
<dbReference type="InterPro" id="IPR021109">
    <property type="entry name" value="Peptidase_aspartic_dom_sf"/>
</dbReference>
<dbReference type="EMBL" id="JAXUIC010000004">
    <property type="protein sequence ID" value="KAK4594096.1"/>
    <property type="molecule type" value="Genomic_DNA"/>
</dbReference>
<dbReference type="Gene3D" id="2.40.70.10">
    <property type="entry name" value="Acid Proteases"/>
    <property type="match status" value="1"/>
</dbReference>